<keyword evidence="3 6" id="KW-0812">Transmembrane</keyword>
<evidence type="ECO:0000256" key="4">
    <source>
        <dbReference type="ARBA" id="ARBA00022989"/>
    </source>
</evidence>
<name>K1JH84_9BURK</name>
<evidence type="ECO:0000313" key="8">
    <source>
        <dbReference type="EMBL" id="EKB30995.1"/>
    </source>
</evidence>
<dbReference type="STRING" id="742823.HMPREF9465_01378"/>
<feature type="transmembrane region" description="Helical" evidence="6">
    <location>
        <begin position="97"/>
        <end position="116"/>
    </location>
</feature>
<dbReference type="PANTHER" id="PTHR32322:SF2">
    <property type="entry name" value="EAMA DOMAIN-CONTAINING PROTEIN"/>
    <property type="match status" value="1"/>
</dbReference>
<proteinExistence type="inferred from homology"/>
<dbReference type="InterPro" id="IPR000620">
    <property type="entry name" value="EamA_dom"/>
</dbReference>
<evidence type="ECO:0000256" key="1">
    <source>
        <dbReference type="ARBA" id="ARBA00004141"/>
    </source>
</evidence>
<protein>
    <recommendedName>
        <fullName evidence="7">EamA domain-containing protein</fullName>
    </recommendedName>
</protein>
<keyword evidence="4 6" id="KW-1133">Transmembrane helix</keyword>
<comment type="caution">
    <text evidence="8">The sequence shown here is derived from an EMBL/GenBank/DDBJ whole genome shotgun (WGS) entry which is preliminary data.</text>
</comment>
<reference evidence="8 9" key="1">
    <citation type="submission" date="2012-05" db="EMBL/GenBank/DDBJ databases">
        <title>The Genome Sequence of Sutterella wadsworthensis 2_1_59BFAA.</title>
        <authorList>
            <consortium name="The Broad Institute Genome Sequencing Platform"/>
            <person name="Earl A."/>
            <person name="Ward D."/>
            <person name="Feldgarden M."/>
            <person name="Gevers D."/>
            <person name="Daigneault M."/>
            <person name="Strauss J."/>
            <person name="Allen-Vercoe E."/>
            <person name="Walker B."/>
            <person name="Young S.K."/>
            <person name="Zeng Q."/>
            <person name="Gargeya S."/>
            <person name="Fitzgerald M."/>
            <person name="Haas B."/>
            <person name="Abouelleil A."/>
            <person name="Alvarado L."/>
            <person name="Arachchi H.M."/>
            <person name="Berlin A.M."/>
            <person name="Chapman S.B."/>
            <person name="Goldberg J."/>
            <person name="Griggs A."/>
            <person name="Gujja S."/>
            <person name="Hansen M."/>
            <person name="Howarth C."/>
            <person name="Imamovic A."/>
            <person name="Larimer J."/>
            <person name="McCowen C."/>
            <person name="Montmayeur A."/>
            <person name="Murphy C."/>
            <person name="Neiman D."/>
            <person name="Pearson M."/>
            <person name="Priest M."/>
            <person name="Roberts A."/>
            <person name="Saif S."/>
            <person name="Shea T."/>
            <person name="Sisk P."/>
            <person name="Sykes S."/>
            <person name="Wortman J."/>
            <person name="Nusbaum C."/>
            <person name="Birren B."/>
        </authorList>
    </citation>
    <scope>NUCLEOTIDE SEQUENCE [LARGE SCALE GENOMIC DNA]</scope>
    <source>
        <strain evidence="8 9">2_1_59BFAA</strain>
    </source>
</reference>
<feature type="transmembrane region" description="Helical" evidence="6">
    <location>
        <begin position="180"/>
        <end position="203"/>
    </location>
</feature>
<evidence type="ECO:0000313" key="9">
    <source>
        <dbReference type="Proteomes" id="UP000005835"/>
    </source>
</evidence>
<feature type="transmembrane region" description="Helical" evidence="6">
    <location>
        <begin position="123"/>
        <end position="142"/>
    </location>
</feature>
<evidence type="ECO:0000259" key="7">
    <source>
        <dbReference type="Pfam" id="PF00892"/>
    </source>
</evidence>
<dbReference type="SUPFAM" id="SSF103481">
    <property type="entry name" value="Multidrug resistance efflux transporter EmrE"/>
    <property type="match status" value="2"/>
</dbReference>
<keyword evidence="9" id="KW-1185">Reference proteome</keyword>
<evidence type="ECO:0000256" key="6">
    <source>
        <dbReference type="SAM" id="Phobius"/>
    </source>
</evidence>
<dbReference type="eggNOG" id="COG0697">
    <property type="taxonomic scope" value="Bacteria"/>
</dbReference>
<feature type="transmembrane region" description="Helical" evidence="6">
    <location>
        <begin position="271"/>
        <end position="288"/>
    </location>
</feature>
<evidence type="ECO:0000256" key="5">
    <source>
        <dbReference type="ARBA" id="ARBA00023136"/>
    </source>
</evidence>
<sequence>MLTGFLLAIAAGFGWGSMGVAAQVMMTDGGFTAQDLVALRVFGAGVLLTLMTLLTERGRVSKLFSDMVLLRDVVIYGLGVLATQFTFFLAIRDAGAATAAIMVITGPLFVIGWIAATTRKPVSILELAAFCLAATGVVLIITKGDLSVVNFSYSGVLWGLASAACGAFCTLQPGNAVKKLGVNAVVGFGMLFAGIGALFVYPPTEIDAVWTWETLAGYLYIIVVGTALAFVCYLKSLDYVPPAVTTILGASEPLTAVILSVVLLGTSFTPVESLGAVLIFATVFILAMREGRRRA</sequence>
<dbReference type="PANTHER" id="PTHR32322">
    <property type="entry name" value="INNER MEMBRANE TRANSPORTER"/>
    <property type="match status" value="1"/>
</dbReference>
<organism evidence="8 9">
    <name type="scientific">Sutterella wadsworthensis 2_1_59BFAA</name>
    <dbReference type="NCBI Taxonomy" id="742823"/>
    <lineage>
        <taxon>Bacteria</taxon>
        <taxon>Pseudomonadati</taxon>
        <taxon>Pseudomonadota</taxon>
        <taxon>Betaproteobacteria</taxon>
        <taxon>Burkholderiales</taxon>
        <taxon>Sutterellaceae</taxon>
        <taxon>Sutterella</taxon>
    </lineage>
</organism>
<dbReference type="GO" id="GO:0016020">
    <property type="term" value="C:membrane"/>
    <property type="evidence" value="ECO:0007669"/>
    <property type="project" value="UniProtKB-SubCell"/>
</dbReference>
<comment type="similarity">
    <text evidence="2">Belongs to the EamA transporter family.</text>
</comment>
<dbReference type="Pfam" id="PF00892">
    <property type="entry name" value="EamA"/>
    <property type="match status" value="2"/>
</dbReference>
<dbReference type="AlphaFoldDB" id="K1JH84"/>
<dbReference type="InterPro" id="IPR050638">
    <property type="entry name" value="AA-Vitamin_Transporters"/>
</dbReference>
<feature type="transmembrane region" description="Helical" evidence="6">
    <location>
        <begin position="37"/>
        <end position="56"/>
    </location>
</feature>
<evidence type="ECO:0000256" key="2">
    <source>
        <dbReference type="ARBA" id="ARBA00007362"/>
    </source>
</evidence>
<keyword evidence="5 6" id="KW-0472">Membrane</keyword>
<feature type="transmembrane region" description="Helical" evidence="6">
    <location>
        <begin position="246"/>
        <end position="265"/>
    </location>
</feature>
<feature type="transmembrane region" description="Helical" evidence="6">
    <location>
        <begin position="215"/>
        <end position="234"/>
    </location>
</feature>
<dbReference type="InterPro" id="IPR037185">
    <property type="entry name" value="EmrE-like"/>
</dbReference>
<feature type="transmembrane region" description="Helical" evidence="6">
    <location>
        <begin position="148"/>
        <end position="168"/>
    </location>
</feature>
<gene>
    <name evidence="8" type="ORF">HMPREF9465_01378</name>
</gene>
<dbReference type="Proteomes" id="UP000005835">
    <property type="component" value="Unassembled WGS sequence"/>
</dbReference>
<comment type="subcellular location">
    <subcellularLocation>
        <location evidence="1">Membrane</location>
        <topology evidence="1">Multi-pass membrane protein</topology>
    </subcellularLocation>
</comment>
<dbReference type="EMBL" id="ADMG01000032">
    <property type="protein sequence ID" value="EKB30995.1"/>
    <property type="molecule type" value="Genomic_DNA"/>
</dbReference>
<accession>K1JH84</accession>
<evidence type="ECO:0000256" key="3">
    <source>
        <dbReference type="ARBA" id="ARBA00022692"/>
    </source>
</evidence>
<dbReference type="PATRIC" id="fig|742823.3.peg.1364"/>
<feature type="transmembrane region" description="Helical" evidence="6">
    <location>
        <begin position="68"/>
        <end position="91"/>
    </location>
</feature>
<dbReference type="HOGENOM" id="CLU_033863_19_0_4"/>
<feature type="domain" description="EamA" evidence="7">
    <location>
        <begin position="3"/>
        <end position="141"/>
    </location>
</feature>
<feature type="domain" description="EamA" evidence="7">
    <location>
        <begin position="154"/>
        <end position="287"/>
    </location>
</feature>